<proteinExistence type="predicted"/>
<organism evidence="2 3">
    <name type="scientific">Metarhizium rileyi (strain RCEF 4871)</name>
    <name type="common">Nomuraea rileyi</name>
    <dbReference type="NCBI Taxonomy" id="1649241"/>
    <lineage>
        <taxon>Eukaryota</taxon>
        <taxon>Fungi</taxon>
        <taxon>Dikarya</taxon>
        <taxon>Ascomycota</taxon>
        <taxon>Pezizomycotina</taxon>
        <taxon>Sordariomycetes</taxon>
        <taxon>Hypocreomycetidae</taxon>
        <taxon>Hypocreales</taxon>
        <taxon>Clavicipitaceae</taxon>
        <taxon>Metarhizium</taxon>
    </lineage>
</organism>
<dbReference type="EMBL" id="SBHS01000003">
    <property type="protein sequence ID" value="TWU77430.1"/>
    <property type="molecule type" value="Genomic_DNA"/>
</dbReference>
<gene>
    <name evidence="2" type="ORF">ED733_006600</name>
</gene>
<accession>A0A5C6GIE9</accession>
<name>A0A5C6GIE9_METRR</name>
<evidence type="ECO:0000313" key="2">
    <source>
        <dbReference type="EMBL" id="TWU77430.1"/>
    </source>
</evidence>
<reference evidence="3" key="1">
    <citation type="submission" date="2018-12" db="EMBL/GenBank/DDBJ databases">
        <title>The complete genome of Metarhizium rileyi, a key fungal pathogen of Lepidoptera.</title>
        <authorList>
            <person name="Binneck E."/>
            <person name="Lastra C.C.L."/>
            <person name="Sosa-Gomez D.R."/>
        </authorList>
    </citation>
    <scope>NUCLEOTIDE SEQUENCE [LARGE SCALE GENOMIC DNA]</scope>
    <source>
        <strain evidence="3">Cep018-CH2</strain>
    </source>
</reference>
<feature type="region of interest" description="Disordered" evidence="1">
    <location>
        <begin position="1"/>
        <end position="37"/>
    </location>
</feature>
<dbReference type="AlphaFoldDB" id="A0A5C6GIE9"/>
<comment type="caution">
    <text evidence="2">The sequence shown here is derived from an EMBL/GenBank/DDBJ whole genome shotgun (WGS) entry which is preliminary data.</text>
</comment>
<evidence type="ECO:0000256" key="1">
    <source>
        <dbReference type="SAM" id="MobiDB-lite"/>
    </source>
</evidence>
<dbReference type="Proteomes" id="UP000317257">
    <property type="component" value="Unassembled WGS sequence"/>
</dbReference>
<protein>
    <submittedName>
        <fullName evidence="2">Uncharacterized protein</fullName>
    </submittedName>
</protein>
<sequence length="385" mass="43308">MEDPENNILEGPRAPSLPKGVLRRQTEDDDYPGQATGIKIRESEDLPELAAEALLKLQNFPPQRQTRSLAVLDFILPVGKPLVRRLGAWAGPIGLAARTLDDAVKSFQECIGGRDVPEIHGNELKLRILCYLRGEQQHMNHVDMACRRLHGKDQTRAIEQENKLRSLLGQIFDNCTIAIKSNQDQDLLRLCDDLSRQTLDLNEAVEKLVTFRNQLQQKIQAGNQVEKDDVIKAARLIRQGSFGIPRSTDESWAKEMAAWYMQDLITSSKRRQPEPPGCYVPPAWVTKSSVKASDIPRDRIAGLEAFYIVSNGPFPEIYKAHAQFRGDETCLSAQGFRDAQPVQWDILSAALLYVNKKFAVWQVACKACRFEGSGEWQLRCGSTKS</sequence>
<evidence type="ECO:0000313" key="3">
    <source>
        <dbReference type="Proteomes" id="UP000317257"/>
    </source>
</evidence>